<dbReference type="Proteomes" id="UP000243525">
    <property type="component" value="Unassembled WGS sequence"/>
</dbReference>
<accession>A0A2T5C556</accession>
<reference evidence="1 2" key="1">
    <citation type="submission" date="2018-04" db="EMBL/GenBank/DDBJ databases">
        <title>Genomic Encyclopedia of Archaeal and Bacterial Type Strains, Phase II (KMG-II): from individual species to whole genera.</title>
        <authorList>
            <person name="Goeker M."/>
        </authorList>
    </citation>
    <scope>NUCLEOTIDE SEQUENCE [LARGE SCALE GENOMIC DNA]</scope>
    <source>
        <strain evidence="1 2">DSM 28823</strain>
    </source>
</reference>
<evidence type="ECO:0000313" key="2">
    <source>
        <dbReference type="Proteomes" id="UP000243525"/>
    </source>
</evidence>
<dbReference type="EMBL" id="QAAD01000002">
    <property type="protein sequence ID" value="PTN10025.1"/>
    <property type="molecule type" value="Genomic_DNA"/>
</dbReference>
<keyword evidence="2" id="KW-1185">Reference proteome</keyword>
<protein>
    <submittedName>
        <fullName evidence="1">Uncharacterized protein</fullName>
    </submittedName>
</protein>
<organism evidence="1 2">
    <name type="scientific">Mangrovibacterium marinum</name>
    <dbReference type="NCBI Taxonomy" id="1639118"/>
    <lineage>
        <taxon>Bacteria</taxon>
        <taxon>Pseudomonadati</taxon>
        <taxon>Bacteroidota</taxon>
        <taxon>Bacteroidia</taxon>
        <taxon>Marinilabiliales</taxon>
        <taxon>Prolixibacteraceae</taxon>
        <taxon>Mangrovibacterium</taxon>
    </lineage>
</organism>
<name>A0A2T5C556_9BACT</name>
<gene>
    <name evidence="1" type="ORF">C8N47_1025</name>
</gene>
<sequence length="71" mass="8019">MVQSRRDGIFVKSSGVERQELRRSVTKTNSLASAAPPELGFQHRAIELQRWRSSGAGDTIKFNRASFLKKE</sequence>
<comment type="caution">
    <text evidence="1">The sequence shown here is derived from an EMBL/GenBank/DDBJ whole genome shotgun (WGS) entry which is preliminary data.</text>
</comment>
<dbReference type="AlphaFoldDB" id="A0A2T5C556"/>
<proteinExistence type="predicted"/>
<evidence type="ECO:0000313" key="1">
    <source>
        <dbReference type="EMBL" id="PTN10025.1"/>
    </source>
</evidence>